<dbReference type="AlphaFoldDB" id="A0A1Y6LG54"/>
<gene>
    <name evidence="1" type="ORF">ZT1A5_G4843</name>
</gene>
<sequence>MDLPPEVRTRIHSLAFLANINKRPYIKHDDGLDHHAHDCTTACYEAYIGEYHCERSERQIEMFEQKTKNLTAFRLHPLTQVSRQLRMESLPLFLGESNFEIYLVSNFVDRARTRRGDSVTTPPAQLKEIGVLGMRAELKTRLRSFKSAALFQDVTFNAAASDWPVAHDTMHTVVYVRITFLGRIGIRISSWDGPDMWKYAFRRAGVDATVEALRHVAEGIGKRADFRGFTLKDLEDIARTFRFKSG</sequence>
<organism evidence="1 2">
    <name type="scientific">Zymoseptoria tritici ST99CH_1A5</name>
    <dbReference type="NCBI Taxonomy" id="1276529"/>
    <lineage>
        <taxon>Eukaryota</taxon>
        <taxon>Fungi</taxon>
        <taxon>Dikarya</taxon>
        <taxon>Ascomycota</taxon>
        <taxon>Pezizomycotina</taxon>
        <taxon>Dothideomycetes</taxon>
        <taxon>Dothideomycetidae</taxon>
        <taxon>Mycosphaerellales</taxon>
        <taxon>Mycosphaerellaceae</taxon>
        <taxon>Zymoseptoria</taxon>
    </lineage>
</organism>
<evidence type="ECO:0000313" key="1">
    <source>
        <dbReference type="EMBL" id="SMY23403.1"/>
    </source>
</evidence>
<reference evidence="1 2" key="1">
    <citation type="submission" date="2016-10" db="EMBL/GenBank/DDBJ databases">
        <authorList>
            <person name="Varghese N."/>
        </authorList>
    </citation>
    <scope>NUCLEOTIDE SEQUENCE [LARGE SCALE GENOMIC DNA]</scope>
</reference>
<dbReference type="EMBL" id="LT882679">
    <property type="protein sequence ID" value="SMY23403.1"/>
    <property type="molecule type" value="Genomic_DNA"/>
</dbReference>
<protein>
    <submittedName>
        <fullName evidence="1">Uncharacterized protein</fullName>
    </submittedName>
</protein>
<name>A0A1Y6LG54_ZYMTR</name>
<dbReference type="Proteomes" id="UP000215453">
    <property type="component" value="Chromosome 4"/>
</dbReference>
<accession>A0A1Y6LG54</accession>
<evidence type="ECO:0000313" key="2">
    <source>
        <dbReference type="Proteomes" id="UP000215453"/>
    </source>
</evidence>
<proteinExistence type="predicted"/>